<proteinExistence type="predicted"/>
<evidence type="ECO:0000313" key="1">
    <source>
        <dbReference type="EMBL" id="GAA4651731.1"/>
    </source>
</evidence>
<dbReference type="Proteomes" id="UP001500604">
    <property type="component" value="Unassembled WGS sequence"/>
</dbReference>
<keyword evidence="2" id="KW-1185">Reference proteome</keyword>
<name>A0ABP8V762_9GAMM</name>
<dbReference type="Gene3D" id="1.10.880.10">
    <property type="entry name" value="Transcription factor, Skn-1-like, DNA-binding domain"/>
    <property type="match status" value="1"/>
</dbReference>
<gene>
    <name evidence="1" type="ORF">GCM10023116_40150</name>
</gene>
<comment type="caution">
    <text evidence="1">The sequence shown here is derived from an EMBL/GenBank/DDBJ whole genome shotgun (WGS) entry which is preliminary data.</text>
</comment>
<sequence>MDINHNSLPTRFTVTDFQSPSPWLTEQVSEVTISHDSNNASNPVTYHGIPLTVLNNPASTIPSGQTVPHQPKKQRQVSIATVSQREDMTPAKKSAKGISLLTGKPADLHKPTRETIIYFIPRNNVIEIPSQGRTEVLNGATYVKQDSSHQIINPGDDPMSWCHQFKDGAGNVLVTPELNSYFIDHDKEVIKIVYDYFAQNITNSQHQKDYLKTMRALLRKYTNKIAANESRKRKAEAIQKQEDTLVHARNALTEARTLTDALESQLLPDFLHKDHPIHNTLSQLKAVLDSVPAD</sequence>
<protein>
    <submittedName>
        <fullName evidence="1">Uncharacterized protein</fullName>
    </submittedName>
</protein>
<dbReference type="EMBL" id="BAABFL010000461">
    <property type="protein sequence ID" value="GAA4651731.1"/>
    <property type="molecule type" value="Genomic_DNA"/>
</dbReference>
<evidence type="ECO:0000313" key="2">
    <source>
        <dbReference type="Proteomes" id="UP001500604"/>
    </source>
</evidence>
<accession>A0ABP8V762</accession>
<reference evidence="2" key="1">
    <citation type="journal article" date="2019" name="Int. J. Syst. Evol. Microbiol.">
        <title>The Global Catalogue of Microorganisms (GCM) 10K type strain sequencing project: providing services to taxonomists for standard genome sequencing and annotation.</title>
        <authorList>
            <consortium name="The Broad Institute Genomics Platform"/>
            <consortium name="The Broad Institute Genome Sequencing Center for Infectious Disease"/>
            <person name="Wu L."/>
            <person name="Ma J."/>
        </authorList>
    </citation>
    <scope>NUCLEOTIDE SEQUENCE [LARGE SCALE GENOMIC DNA]</scope>
    <source>
        <strain evidence="2">JCM 17805</strain>
    </source>
</reference>
<organism evidence="1 2">
    <name type="scientific">Kistimonas scapharcae</name>
    <dbReference type="NCBI Taxonomy" id="1036133"/>
    <lineage>
        <taxon>Bacteria</taxon>
        <taxon>Pseudomonadati</taxon>
        <taxon>Pseudomonadota</taxon>
        <taxon>Gammaproteobacteria</taxon>
        <taxon>Oceanospirillales</taxon>
        <taxon>Endozoicomonadaceae</taxon>
        <taxon>Kistimonas</taxon>
    </lineage>
</organism>